<dbReference type="AlphaFoldDB" id="A0A238XDK6"/>
<proteinExistence type="predicted"/>
<protein>
    <submittedName>
        <fullName evidence="4">Phage integrase family protein</fullName>
    </submittedName>
</protein>
<keyword evidence="5" id="KW-1185">Reference proteome</keyword>
<dbReference type="GO" id="GO:0003677">
    <property type="term" value="F:DNA binding"/>
    <property type="evidence" value="ECO:0007669"/>
    <property type="project" value="InterPro"/>
</dbReference>
<name>A0A238XDK6_HALVU</name>
<feature type="compositionally biased region" description="Polar residues" evidence="2">
    <location>
        <begin position="393"/>
        <end position="403"/>
    </location>
</feature>
<dbReference type="EMBL" id="FZNQ01000016">
    <property type="protein sequence ID" value="SNR56688.1"/>
    <property type="molecule type" value="Genomic_DNA"/>
</dbReference>
<feature type="compositionally biased region" description="Basic and acidic residues" evidence="2">
    <location>
        <begin position="359"/>
        <end position="381"/>
    </location>
</feature>
<evidence type="ECO:0000313" key="5">
    <source>
        <dbReference type="Proteomes" id="UP000198397"/>
    </source>
</evidence>
<reference evidence="4 5" key="1">
    <citation type="submission" date="2017-06" db="EMBL/GenBank/DDBJ databases">
        <authorList>
            <person name="Kim H.J."/>
            <person name="Triplett B.A."/>
        </authorList>
    </citation>
    <scope>NUCLEOTIDE SEQUENCE [LARGE SCALE GENOMIC DNA]</scope>
    <source>
        <strain evidence="4 5">DSM 8800</strain>
    </source>
</reference>
<sequence length="447" mass="51313">MTLRDMLGDEASVVQQEYDELYEWMLSKGKNPRRRKGIKRSTADNYMPRLDQLHRLVIQHFEPDDPTRIDTEHADEVLRLIDRGEITQQHGSNKGEEYSESSKRKFANTLEIYFRWHYYEKETIDYEWEPKISFTDGNSTSADRFTYQELGQLFDEAKSYGSLPSYYNTSEEERETINGLVAQRLGKAKEEVVREDWLHADWSQKVYAMVVVGYDAGLAPIEIANAETSWYNPKSKVLRIPSEYACKERKKEEVALSDPSVEALSTWLQERRHLSKYDGSNKIWLNRNGNPYESGSLCRLIRKLCRQAGISVEGRKIVWYSLRQTMGRNVTDEGELSEANDQLRHDRLETTQGNYNETPVERRQARLNETHRKAERAKDDPGYNPFEEEATPMNATSTANTKDGTAGNEGAVTRTNGGGIHVDAVIPDTTGARVDITSQILNEESSD</sequence>
<evidence type="ECO:0000256" key="1">
    <source>
        <dbReference type="ARBA" id="ARBA00023172"/>
    </source>
</evidence>
<dbReference type="InterPro" id="IPR002104">
    <property type="entry name" value="Integrase_catalytic"/>
</dbReference>
<gene>
    <name evidence="4" type="ORF">SAMN06264855_11614</name>
</gene>
<evidence type="ECO:0000259" key="3">
    <source>
        <dbReference type="PROSITE" id="PS51898"/>
    </source>
</evidence>
<dbReference type="Proteomes" id="UP000198397">
    <property type="component" value="Unassembled WGS sequence"/>
</dbReference>
<keyword evidence="1" id="KW-0233">DNA recombination</keyword>
<evidence type="ECO:0000313" key="4">
    <source>
        <dbReference type="EMBL" id="SNR56688.1"/>
    </source>
</evidence>
<evidence type="ECO:0000256" key="2">
    <source>
        <dbReference type="SAM" id="MobiDB-lite"/>
    </source>
</evidence>
<dbReference type="GO" id="GO:0015074">
    <property type="term" value="P:DNA integration"/>
    <property type="evidence" value="ECO:0007669"/>
    <property type="project" value="InterPro"/>
</dbReference>
<accession>A0A238XDK6</accession>
<dbReference type="SUPFAM" id="SSF56349">
    <property type="entry name" value="DNA breaking-rejoining enzymes"/>
    <property type="match status" value="1"/>
</dbReference>
<organism evidence="4 5">
    <name type="scientific">Halorubrum vacuolatum</name>
    <name type="common">Natronobacterium vacuolatum</name>
    <dbReference type="NCBI Taxonomy" id="63740"/>
    <lineage>
        <taxon>Archaea</taxon>
        <taxon>Methanobacteriati</taxon>
        <taxon>Methanobacteriota</taxon>
        <taxon>Stenosarchaea group</taxon>
        <taxon>Halobacteria</taxon>
        <taxon>Halobacteriales</taxon>
        <taxon>Haloferacaceae</taxon>
        <taxon>Halorubrum</taxon>
    </lineage>
</organism>
<feature type="region of interest" description="Disordered" evidence="2">
    <location>
        <begin position="331"/>
        <end position="424"/>
    </location>
</feature>
<dbReference type="Pfam" id="PF00589">
    <property type="entry name" value="Phage_integrase"/>
    <property type="match status" value="1"/>
</dbReference>
<dbReference type="CDD" id="cd00397">
    <property type="entry name" value="DNA_BRE_C"/>
    <property type="match status" value="1"/>
</dbReference>
<dbReference type="GO" id="GO:0006310">
    <property type="term" value="P:DNA recombination"/>
    <property type="evidence" value="ECO:0007669"/>
    <property type="project" value="UniProtKB-KW"/>
</dbReference>
<feature type="domain" description="Tyr recombinase" evidence="3">
    <location>
        <begin position="162"/>
        <end position="372"/>
    </location>
</feature>
<dbReference type="Gene3D" id="1.10.443.10">
    <property type="entry name" value="Intergrase catalytic core"/>
    <property type="match status" value="1"/>
</dbReference>
<dbReference type="InterPro" id="IPR013762">
    <property type="entry name" value="Integrase-like_cat_sf"/>
</dbReference>
<dbReference type="InterPro" id="IPR011010">
    <property type="entry name" value="DNA_brk_join_enz"/>
</dbReference>
<dbReference type="PROSITE" id="PS51898">
    <property type="entry name" value="TYR_RECOMBINASE"/>
    <property type="match status" value="1"/>
</dbReference>